<dbReference type="PANTHER" id="PTHR21666:SF288">
    <property type="entry name" value="CELL DIVISION PROTEIN YTFB"/>
    <property type="match status" value="1"/>
</dbReference>
<dbReference type="InterPro" id="IPR050570">
    <property type="entry name" value="Cell_wall_metabolism_enzyme"/>
</dbReference>
<dbReference type="Proteomes" id="UP000245048">
    <property type="component" value="Unassembled WGS sequence"/>
</dbReference>
<protein>
    <recommendedName>
        <fullName evidence="9">M23ase beta-sheet core domain-containing protein</fullName>
    </recommendedName>
</protein>
<feature type="compositionally biased region" description="Low complexity" evidence="8">
    <location>
        <begin position="317"/>
        <end position="336"/>
    </location>
</feature>
<feature type="compositionally biased region" description="Basic and acidic residues" evidence="8">
    <location>
        <begin position="302"/>
        <end position="316"/>
    </location>
</feature>
<evidence type="ECO:0000256" key="3">
    <source>
        <dbReference type="ARBA" id="ARBA00022723"/>
    </source>
</evidence>
<keyword evidence="2" id="KW-0645">Protease</keyword>
<proteinExistence type="predicted"/>
<dbReference type="GO" id="GO:0046872">
    <property type="term" value="F:metal ion binding"/>
    <property type="evidence" value="ECO:0007669"/>
    <property type="project" value="UniProtKB-KW"/>
</dbReference>
<comment type="caution">
    <text evidence="10">The sequence shown here is derived from an EMBL/GenBank/DDBJ whole genome shotgun (WGS) entry which is preliminary data.</text>
</comment>
<keyword evidence="3" id="KW-0479">Metal-binding</keyword>
<sequence length="457" mass="47577">MAAVSLPPGGALRALLLLAPLALLAPAFLAWGAENPTARSVQEAERAAEAARAAAQAAAEAARTAAEAEAALARQRAEAGRRAVAADEAADAAEAAAREAAVVRDNALVDLQRRAEAMAPLLPLMRRLGQWPAETLLAVPVDPETALRGALVLRGLTRHLSAEAAALREAQAVAAAATERAEAEARRLAAARAERHAAAAAVEAALAAARTQRSAAEAEQAEAAREAAATAARAGDLRGMLERLERARAQAEAEARARAEREREAAERAARLRAEREAAALEARRQATRDAEQRAALAREQAALERQEQERREGARRQQASRTPATPAPRAQGGRAQPVAGTLARDFGDSGAGGPARGLTYAAPPGARVVSPCGGSIAFAGPFRSYGQLLIVDCGGGYHFVLAGLERLDAEIGARVLAGEPVGQLGGGEENGRASLYVELRRNSQPVDPKAWFRGRG</sequence>
<dbReference type="InterPro" id="IPR011055">
    <property type="entry name" value="Dup_hybrid_motif"/>
</dbReference>
<evidence type="ECO:0000256" key="6">
    <source>
        <dbReference type="ARBA" id="ARBA00023049"/>
    </source>
</evidence>
<name>A0A2U1V739_9PROT</name>
<feature type="coiled-coil region" evidence="7">
    <location>
        <begin position="41"/>
        <end position="78"/>
    </location>
</feature>
<evidence type="ECO:0000313" key="10">
    <source>
        <dbReference type="EMBL" id="PWC29703.1"/>
    </source>
</evidence>
<dbReference type="Pfam" id="PF01551">
    <property type="entry name" value="Peptidase_M23"/>
    <property type="match status" value="1"/>
</dbReference>
<feature type="domain" description="M23ase beta-sheet core" evidence="9">
    <location>
        <begin position="356"/>
        <end position="449"/>
    </location>
</feature>
<evidence type="ECO:0000256" key="7">
    <source>
        <dbReference type="SAM" id="Coils"/>
    </source>
</evidence>
<organism evidence="10 11">
    <name type="scientific">Teichococcus aestuarii</name>
    <dbReference type="NCBI Taxonomy" id="568898"/>
    <lineage>
        <taxon>Bacteria</taxon>
        <taxon>Pseudomonadati</taxon>
        <taxon>Pseudomonadota</taxon>
        <taxon>Alphaproteobacteria</taxon>
        <taxon>Acetobacterales</taxon>
        <taxon>Roseomonadaceae</taxon>
        <taxon>Roseomonas</taxon>
    </lineage>
</organism>
<evidence type="ECO:0000256" key="1">
    <source>
        <dbReference type="ARBA" id="ARBA00001947"/>
    </source>
</evidence>
<feature type="region of interest" description="Disordered" evidence="8">
    <location>
        <begin position="283"/>
        <end position="351"/>
    </location>
</feature>
<dbReference type="PANTHER" id="PTHR21666">
    <property type="entry name" value="PEPTIDASE-RELATED"/>
    <property type="match status" value="1"/>
</dbReference>
<dbReference type="GO" id="GO:0004222">
    <property type="term" value="F:metalloendopeptidase activity"/>
    <property type="evidence" value="ECO:0007669"/>
    <property type="project" value="TreeGrafter"/>
</dbReference>
<dbReference type="SUPFAM" id="SSF51261">
    <property type="entry name" value="Duplicated hybrid motif"/>
    <property type="match status" value="1"/>
</dbReference>
<evidence type="ECO:0000259" key="9">
    <source>
        <dbReference type="Pfam" id="PF01551"/>
    </source>
</evidence>
<dbReference type="AlphaFoldDB" id="A0A2U1V739"/>
<evidence type="ECO:0000313" key="11">
    <source>
        <dbReference type="Proteomes" id="UP000245048"/>
    </source>
</evidence>
<keyword evidence="4" id="KW-0378">Hydrolase</keyword>
<evidence type="ECO:0000256" key="2">
    <source>
        <dbReference type="ARBA" id="ARBA00022670"/>
    </source>
</evidence>
<keyword evidence="7" id="KW-0175">Coiled coil</keyword>
<feature type="compositionally biased region" description="Basic and acidic residues" evidence="8">
    <location>
        <begin position="283"/>
        <end position="293"/>
    </location>
</feature>
<dbReference type="InterPro" id="IPR016047">
    <property type="entry name" value="M23ase_b-sheet_dom"/>
</dbReference>
<dbReference type="Gene3D" id="2.70.70.10">
    <property type="entry name" value="Glucose Permease (Domain IIA)"/>
    <property type="match status" value="1"/>
</dbReference>
<keyword evidence="11" id="KW-1185">Reference proteome</keyword>
<comment type="cofactor">
    <cofactor evidence="1">
        <name>Zn(2+)</name>
        <dbReference type="ChEBI" id="CHEBI:29105"/>
    </cofactor>
</comment>
<reference evidence="11" key="1">
    <citation type="submission" date="2017-10" db="EMBL/GenBank/DDBJ databases">
        <authorList>
            <person name="Toshchakov S.V."/>
            <person name="Goeva M.A."/>
        </authorList>
    </citation>
    <scope>NUCLEOTIDE SEQUENCE [LARGE SCALE GENOMIC DNA]</scope>
    <source>
        <strain evidence="11">JR1/69-1-13</strain>
    </source>
</reference>
<evidence type="ECO:0000256" key="4">
    <source>
        <dbReference type="ARBA" id="ARBA00022801"/>
    </source>
</evidence>
<gene>
    <name evidence="10" type="ORF">CR165_07160</name>
</gene>
<evidence type="ECO:0000256" key="5">
    <source>
        <dbReference type="ARBA" id="ARBA00022833"/>
    </source>
</evidence>
<accession>A0A2U1V739</accession>
<dbReference type="EMBL" id="PDOA01000003">
    <property type="protein sequence ID" value="PWC29703.1"/>
    <property type="molecule type" value="Genomic_DNA"/>
</dbReference>
<dbReference type="GO" id="GO:0006508">
    <property type="term" value="P:proteolysis"/>
    <property type="evidence" value="ECO:0007669"/>
    <property type="project" value="UniProtKB-KW"/>
</dbReference>
<keyword evidence="6" id="KW-0482">Metalloprotease</keyword>
<evidence type="ECO:0000256" key="8">
    <source>
        <dbReference type="SAM" id="MobiDB-lite"/>
    </source>
</evidence>
<keyword evidence="5" id="KW-0862">Zinc</keyword>